<organism evidence="1">
    <name type="scientific">marine sediment metagenome</name>
    <dbReference type="NCBI Taxonomy" id="412755"/>
    <lineage>
        <taxon>unclassified sequences</taxon>
        <taxon>metagenomes</taxon>
        <taxon>ecological metagenomes</taxon>
    </lineage>
</organism>
<accession>X0XJ95</accession>
<gene>
    <name evidence="1" type="ORF">S01H1_79805</name>
</gene>
<proteinExistence type="predicted"/>
<dbReference type="Gene3D" id="3.90.550.10">
    <property type="entry name" value="Spore Coat Polysaccharide Biosynthesis Protein SpsA, Chain A"/>
    <property type="match status" value="1"/>
</dbReference>
<evidence type="ECO:0008006" key="2">
    <source>
        <dbReference type="Google" id="ProtNLM"/>
    </source>
</evidence>
<dbReference type="PANTHER" id="PTHR21485:SF6">
    <property type="entry name" value="N-ACYLNEURAMINATE CYTIDYLYLTRANSFERASE-RELATED"/>
    <property type="match status" value="1"/>
</dbReference>
<sequence length="223" mass="25951">IKLLGGHPLIAYSIAAAKLAREIDRIIVSTDSIEYASIASEYGAEVPFLRPPEISGDNSTDNEWIKHILDWMQNEEDFLPSYLVHLRPTAPLREIEVIDYAIKYMMKNIKATALRSAHKTHLTPYKMFKLNGEYMKPFLNYEGVEEFYNLPRQFFEDAYIPNGYVDIIRPSVFMNTGLLHGDRIKLWETDVVPDIDTIADFNFAENIFCEEKYKKIRDYLKDK</sequence>
<reference evidence="1" key="1">
    <citation type="journal article" date="2014" name="Front. Microbiol.">
        <title>High frequency of phylogenetically diverse reductive dehalogenase-homologous genes in deep subseafloor sedimentary metagenomes.</title>
        <authorList>
            <person name="Kawai M."/>
            <person name="Futagami T."/>
            <person name="Toyoda A."/>
            <person name="Takaki Y."/>
            <person name="Nishi S."/>
            <person name="Hori S."/>
            <person name="Arai W."/>
            <person name="Tsubouchi T."/>
            <person name="Morono Y."/>
            <person name="Uchiyama I."/>
            <person name="Ito T."/>
            <person name="Fujiyama A."/>
            <person name="Inagaki F."/>
            <person name="Takami H."/>
        </authorList>
    </citation>
    <scope>NUCLEOTIDE SEQUENCE</scope>
    <source>
        <strain evidence="1">Expedition CK06-06</strain>
    </source>
</reference>
<dbReference type="EMBL" id="BARS01053833">
    <property type="protein sequence ID" value="GAG43224.1"/>
    <property type="molecule type" value="Genomic_DNA"/>
</dbReference>
<dbReference type="InterPro" id="IPR029044">
    <property type="entry name" value="Nucleotide-diphossugar_trans"/>
</dbReference>
<feature type="non-terminal residue" evidence="1">
    <location>
        <position position="1"/>
    </location>
</feature>
<dbReference type="AlphaFoldDB" id="X0XJ95"/>
<feature type="non-terminal residue" evidence="1">
    <location>
        <position position="223"/>
    </location>
</feature>
<evidence type="ECO:0000313" key="1">
    <source>
        <dbReference type="EMBL" id="GAG43224.1"/>
    </source>
</evidence>
<name>X0XJ95_9ZZZZ</name>
<comment type="caution">
    <text evidence="1">The sequence shown here is derived from an EMBL/GenBank/DDBJ whole genome shotgun (WGS) entry which is preliminary data.</text>
</comment>
<dbReference type="InterPro" id="IPR050793">
    <property type="entry name" value="CMP-NeuNAc_synthase"/>
</dbReference>
<dbReference type="SUPFAM" id="SSF53448">
    <property type="entry name" value="Nucleotide-diphospho-sugar transferases"/>
    <property type="match status" value="1"/>
</dbReference>
<dbReference type="GO" id="GO:0008781">
    <property type="term" value="F:N-acylneuraminate cytidylyltransferase activity"/>
    <property type="evidence" value="ECO:0007669"/>
    <property type="project" value="TreeGrafter"/>
</dbReference>
<protein>
    <recommendedName>
        <fullName evidence="2">Acylneuraminate cytidylyltransferase family protein</fullName>
    </recommendedName>
</protein>
<dbReference type="InterPro" id="IPR003329">
    <property type="entry name" value="Cytidylyl_trans"/>
</dbReference>
<dbReference type="Pfam" id="PF02348">
    <property type="entry name" value="CTP_transf_3"/>
    <property type="match status" value="1"/>
</dbReference>
<dbReference type="CDD" id="cd02513">
    <property type="entry name" value="CMP-NeuAc_Synthase"/>
    <property type="match status" value="1"/>
</dbReference>
<dbReference type="PANTHER" id="PTHR21485">
    <property type="entry name" value="HAD SUPERFAMILY MEMBERS CMAS AND KDSC"/>
    <property type="match status" value="1"/>
</dbReference>